<evidence type="ECO:0000256" key="1">
    <source>
        <dbReference type="SAM" id="MobiDB-lite"/>
    </source>
</evidence>
<name>A0A6A5ZHX6_9PLEO</name>
<feature type="region of interest" description="Disordered" evidence="1">
    <location>
        <begin position="284"/>
        <end position="348"/>
    </location>
</feature>
<dbReference type="OrthoDB" id="10677873at2759"/>
<reference evidence="2" key="1">
    <citation type="journal article" date="2020" name="Stud. Mycol.">
        <title>101 Dothideomycetes genomes: a test case for predicting lifestyles and emergence of pathogens.</title>
        <authorList>
            <person name="Haridas S."/>
            <person name="Albert R."/>
            <person name="Binder M."/>
            <person name="Bloem J."/>
            <person name="Labutti K."/>
            <person name="Salamov A."/>
            <person name="Andreopoulos B."/>
            <person name="Baker S."/>
            <person name="Barry K."/>
            <person name="Bills G."/>
            <person name="Bluhm B."/>
            <person name="Cannon C."/>
            <person name="Castanera R."/>
            <person name="Culley D."/>
            <person name="Daum C."/>
            <person name="Ezra D."/>
            <person name="Gonzalez J."/>
            <person name="Henrissat B."/>
            <person name="Kuo A."/>
            <person name="Liang C."/>
            <person name="Lipzen A."/>
            <person name="Lutzoni F."/>
            <person name="Magnuson J."/>
            <person name="Mondo S."/>
            <person name="Nolan M."/>
            <person name="Ohm R."/>
            <person name="Pangilinan J."/>
            <person name="Park H.-J."/>
            <person name="Ramirez L."/>
            <person name="Alfaro M."/>
            <person name="Sun H."/>
            <person name="Tritt A."/>
            <person name="Yoshinaga Y."/>
            <person name="Zwiers L.-H."/>
            <person name="Turgeon B."/>
            <person name="Goodwin S."/>
            <person name="Spatafora J."/>
            <person name="Crous P."/>
            <person name="Grigoriev I."/>
        </authorList>
    </citation>
    <scope>NUCLEOTIDE SEQUENCE</scope>
    <source>
        <strain evidence="2">CBS 627.86</strain>
    </source>
</reference>
<sequence>MASTPTDAAVPRRNVKESLRRRSSSQSLSPTRSNKRQRTVNGPEANPDYSEKSKRQRRRSSGIKKLLKWPSRSITSGYEKLSEANDTSQNAVIDDDQIDSNGTNSGHDNLSPAAEREEEQQGSRSRRPTFAMVFEGIKNLNPFKNKRKDSAREDEAPQTPSGCPQFNMDMYDLRPLPGLSGDAHDHNEVRYYNSQYSPYAELGTLRYGNRSIDQLTPFAGPSTYWRHRNFENRPCCHVMPNASICDQSTIASLHDVPDYSGTPTPITNAEAGVFSDPHRWTRLSGWSPGPSRNFSPDRRRSSNLSPKHADQILSTILHPRGTRRPSPAPNSRRSQSRTPSLFSVSKPPTFGADPDLRFKFSFNDIGVLPEADEEDEREDKSRSPFLPLIPSFSYTTAQSPSSSMVPLHTPANSSSHPTFSTQSLANVSSRASSTRPQSSSLYPTSPTLVPSASASEVQTSILRLPPLSFPQLHQPAGHSRAGTASLASSHYSRAPNGAEFYTPTAGFTHPSLQHRYQAENYPTMRVHSPSYSQHLTQAPFPPVTQSYRSLLPPHPLASHPNTSHLGTPNTNTNANRHLSPLAHSIRSNPTSLANSFTSQNSKRTTRTQATAVDDNCEDDDLALMRMNSLGTVLDSFSIDGEGRISFDVSEPSPSVSRHAESWSGANAYVPTEYGYSEGGNVFSNSAGWDEPADGGEWEEERHECDENCCGGRGRTRRRFGEGDEFRVLPWDEDVEMSG</sequence>
<proteinExistence type="predicted"/>
<feature type="region of interest" description="Disordered" evidence="1">
    <location>
        <begin position="369"/>
        <end position="388"/>
    </location>
</feature>
<feature type="compositionally biased region" description="Polar residues" evidence="1">
    <location>
        <begin position="397"/>
        <end position="427"/>
    </location>
</feature>
<feature type="compositionally biased region" description="Polar residues" evidence="1">
    <location>
        <begin position="585"/>
        <end position="609"/>
    </location>
</feature>
<feature type="region of interest" description="Disordered" evidence="1">
    <location>
        <begin position="1"/>
        <end position="167"/>
    </location>
</feature>
<keyword evidence="3" id="KW-1185">Reference proteome</keyword>
<accession>A0A6A5ZHX6</accession>
<protein>
    <submittedName>
        <fullName evidence="2">Uncharacterized protein</fullName>
    </submittedName>
</protein>
<dbReference type="AlphaFoldDB" id="A0A6A5ZHX6"/>
<dbReference type="EMBL" id="ML977317">
    <property type="protein sequence ID" value="KAF2118417.1"/>
    <property type="molecule type" value="Genomic_DNA"/>
</dbReference>
<organism evidence="2 3">
    <name type="scientific">Lophiotrema nucula</name>
    <dbReference type="NCBI Taxonomy" id="690887"/>
    <lineage>
        <taxon>Eukaryota</taxon>
        <taxon>Fungi</taxon>
        <taxon>Dikarya</taxon>
        <taxon>Ascomycota</taxon>
        <taxon>Pezizomycotina</taxon>
        <taxon>Dothideomycetes</taxon>
        <taxon>Pleosporomycetidae</taxon>
        <taxon>Pleosporales</taxon>
        <taxon>Lophiotremataceae</taxon>
        <taxon>Lophiotrema</taxon>
    </lineage>
</organism>
<evidence type="ECO:0000313" key="2">
    <source>
        <dbReference type="EMBL" id="KAF2118417.1"/>
    </source>
</evidence>
<feature type="region of interest" description="Disordered" evidence="1">
    <location>
        <begin position="533"/>
        <end position="609"/>
    </location>
</feature>
<dbReference type="Proteomes" id="UP000799770">
    <property type="component" value="Unassembled WGS sequence"/>
</dbReference>
<feature type="compositionally biased region" description="Basic residues" evidence="1">
    <location>
        <begin position="54"/>
        <end position="67"/>
    </location>
</feature>
<feature type="compositionally biased region" description="Polar residues" evidence="1">
    <location>
        <begin position="441"/>
        <end position="450"/>
    </location>
</feature>
<feature type="compositionally biased region" description="Polar residues" evidence="1">
    <location>
        <begin position="561"/>
        <end position="576"/>
    </location>
</feature>
<evidence type="ECO:0000313" key="3">
    <source>
        <dbReference type="Proteomes" id="UP000799770"/>
    </source>
</evidence>
<feature type="region of interest" description="Disordered" evidence="1">
    <location>
        <begin position="397"/>
        <end position="450"/>
    </location>
</feature>
<gene>
    <name evidence="2" type="ORF">BDV96DRAFT_643663</name>
</gene>
<feature type="compositionally biased region" description="Low complexity" evidence="1">
    <location>
        <begin position="428"/>
        <end position="440"/>
    </location>
</feature>
<feature type="compositionally biased region" description="Polar residues" evidence="1">
    <location>
        <begin position="99"/>
        <end position="108"/>
    </location>
</feature>